<evidence type="ECO:0000256" key="1">
    <source>
        <dbReference type="SAM" id="Phobius"/>
    </source>
</evidence>
<proteinExistence type="predicted"/>
<comment type="caution">
    <text evidence="2">The sequence shown here is derived from an EMBL/GenBank/DDBJ whole genome shotgun (WGS) entry which is preliminary data.</text>
</comment>
<sequence>MNIEQVKHFFVSEARREKRIVLRNTIIIGSIICIGIAILLFFTRDFIVDYFVSSAVKKGDKEGIERYIPWIVIVSLLIVVYFSVRASLRREHTVDKVFKLLEKGEKAVVLSEERKSLTNLFLFVVTLKFDPIIYLSLELNGGVYTLPIQINVITDVKRFFEFGQQKDYDKLMDTMYGNPSDTQAAAEQMNEEFTSDVVLKPITEFRAYFSQNFGLEIKAMEQQRKASKRKILLVLGVLIVSALAYVAVYQLADRSFKDTYNTVFIFGVLLILIVVIRFLFAKKKTGQNTTAKATPPLDYTAFKEIMLTRLAHYIHPSYSYFEKGYIGLPEVLHAGIFQPKSYSIHGGDQFVGHYNGVPFQSCVLSLSYRPTLSRSKDPEEEVFQGTFFVAKFPKKFSANMLIVPNKSILNRFVENCIGNYLNTDGEVAILKDAEFQKAFTVYCDDQLAARSILTPSFMQKLRQLNLHNKGSLYCSINGNNIAIAANIGNKYKSTGDIFNTTQLDQNFLDEIYEDLTKHLSVIDALK</sequence>
<keyword evidence="1" id="KW-0472">Membrane</keyword>
<evidence type="ECO:0000313" key="2">
    <source>
        <dbReference type="EMBL" id="MTG97633.1"/>
    </source>
</evidence>
<keyword evidence="1" id="KW-1133">Transmembrane helix</keyword>
<keyword evidence="1" id="KW-0812">Transmembrane</keyword>
<feature type="transmembrane region" description="Helical" evidence="1">
    <location>
        <begin position="67"/>
        <end position="84"/>
    </location>
</feature>
<accession>A0A6I3LHC2</accession>
<dbReference type="Pfam" id="PF11335">
    <property type="entry name" value="DUF3137"/>
    <property type="match status" value="1"/>
</dbReference>
<name>A0A6I3LHC2_9FLAO</name>
<dbReference type="Proteomes" id="UP000438760">
    <property type="component" value="Unassembled WGS sequence"/>
</dbReference>
<dbReference type="InterPro" id="IPR021484">
    <property type="entry name" value="DUF3137"/>
</dbReference>
<dbReference type="OrthoDB" id="4960523at2"/>
<gene>
    <name evidence="2" type="ORF">GJV76_05695</name>
</gene>
<reference evidence="2 3" key="1">
    <citation type="submission" date="2019-11" db="EMBL/GenBank/DDBJ databases">
        <title>Genome of Strain BIT-d1.</title>
        <authorList>
            <person name="Yang Y."/>
        </authorList>
    </citation>
    <scope>NUCLEOTIDE SEQUENCE [LARGE SCALE GENOMIC DNA]</scope>
    <source>
        <strain evidence="2 3">BIT-d1</strain>
    </source>
</reference>
<feature type="transmembrane region" description="Helical" evidence="1">
    <location>
        <begin position="263"/>
        <end position="280"/>
    </location>
</feature>
<protein>
    <submittedName>
        <fullName evidence="2">DUF3137 domain-containing protein</fullName>
    </submittedName>
</protein>
<dbReference type="AlphaFoldDB" id="A0A6I3LHC2"/>
<dbReference type="EMBL" id="WMJX01000008">
    <property type="protein sequence ID" value="MTG97633.1"/>
    <property type="molecule type" value="Genomic_DNA"/>
</dbReference>
<dbReference type="RefSeq" id="WP_155091678.1">
    <property type="nucleotide sequence ID" value="NZ_WMJX01000008.1"/>
</dbReference>
<organism evidence="2 3">
    <name type="scientific">Myroides albus</name>
    <dbReference type="NCBI Taxonomy" id="2562892"/>
    <lineage>
        <taxon>Bacteria</taxon>
        <taxon>Pseudomonadati</taxon>
        <taxon>Bacteroidota</taxon>
        <taxon>Flavobacteriia</taxon>
        <taxon>Flavobacteriales</taxon>
        <taxon>Flavobacteriaceae</taxon>
        <taxon>Myroides</taxon>
    </lineage>
</organism>
<evidence type="ECO:0000313" key="3">
    <source>
        <dbReference type="Proteomes" id="UP000438760"/>
    </source>
</evidence>
<feature type="transmembrane region" description="Helical" evidence="1">
    <location>
        <begin position="231"/>
        <end position="251"/>
    </location>
</feature>
<keyword evidence="3" id="KW-1185">Reference proteome</keyword>
<feature type="transmembrane region" description="Helical" evidence="1">
    <location>
        <begin position="21"/>
        <end position="42"/>
    </location>
</feature>